<sequence>MKEIVIRIISKIKNDPKLLDTLNGSSSILHDSGMESLQIVHFILQVEDEFGCEINFDEFNMENLDSIDAFCKYIRQRNPELSGQGQP</sequence>
<dbReference type="Gene3D" id="1.10.1200.10">
    <property type="entry name" value="ACP-like"/>
    <property type="match status" value="1"/>
</dbReference>
<dbReference type="InterPro" id="IPR036736">
    <property type="entry name" value="ACP-like_sf"/>
</dbReference>
<dbReference type="SUPFAM" id="SSF47336">
    <property type="entry name" value="ACP-like"/>
    <property type="match status" value="1"/>
</dbReference>
<protein>
    <submittedName>
        <fullName evidence="3">Acyl carrier protein</fullName>
    </submittedName>
</protein>
<dbReference type="EMBL" id="FODH01000017">
    <property type="protein sequence ID" value="SEP02094.1"/>
    <property type="molecule type" value="Genomic_DNA"/>
</dbReference>
<dbReference type="Proteomes" id="UP000198809">
    <property type="component" value="Unassembled WGS sequence"/>
</dbReference>
<evidence type="ECO:0000313" key="4">
    <source>
        <dbReference type="Proteomes" id="UP000198809"/>
    </source>
</evidence>
<proteinExistence type="predicted"/>
<feature type="domain" description="Carrier" evidence="1">
    <location>
        <begin position="1"/>
        <end position="78"/>
    </location>
</feature>
<evidence type="ECO:0000259" key="1">
    <source>
        <dbReference type="PROSITE" id="PS50075"/>
    </source>
</evidence>
<dbReference type="PROSITE" id="PS50075">
    <property type="entry name" value="CARRIER"/>
    <property type="match status" value="1"/>
</dbReference>
<dbReference type="RefSeq" id="WP_036587698.1">
    <property type="nucleotide sequence ID" value="NZ_CP076607.1"/>
</dbReference>
<accession>A0A1H8UGT6</accession>
<dbReference type="AlphaFoldDB" id="A0A1H8UGT6"/>
<evidence type="ECO:0000313" key="2">
    <source>
        <dbReference type="EMBL" id="QWU13142.1"/>
    </source>
</evidence>
<dbReference type="Proteomes" id="UP000683429">
    <property type="component" value="Chromosome"/>
</dbReference>
<gene>
    <name evidence="2" type="ORF">KP014_14000</name>
    <name evidence="3" type="ORF">SAMN04487895_11790</name>
</gene>
<dbReference type="OrthoDB" id="1449405at2"/>
<dbReference type="STRING" id="1333845.SAMN04487895_11790"/>
<dbReference type="Pfam" id="PF00550">
    <property type="entry name" value="PP-binding"/>
    <property type="match status" value="1"/>
</dbReference>
<name>A0A1H8UGT6_9BACL</name>
<evidence type="ECO:0000313" key="5">
    <source>
        <dbReference type="Proteomes" id="UP000683429"/>
    </source>
</evidence>
<evidence type="ECO:0000313" key="3">
    <source>
        <dbReference type="EMBL" id="SEP02094.1"/>
    </source>
</evidence>
<dbReference type="EMBL" id="CP076607">
    <property type="protein sequence ID" value="QWU13142.1"/>
    <property type="molecule type" value="Genomic_DNA"/>
</dbReference>
<organism evidence="3 4">
    <name type="scientific">Paenibacillus sophorae</name>
    <dbReference type="NCBI Taxonomy" id="1333845"/>
    <lineage>
        <taxon>Bacteria</taxon>
        <taxon>Bacillati</taxon>
        <taxon>Bacillota</taxon>
        <taxon>Bacilli</taxon>
        <taxon>Bacillales</taxon>
        <taxon>Paenibacillaceae</taxon>
        <taxon>Paenibacillus</taxon>
    </lineage>
</organism>
<dbReference type="InterPro" id="IPR009081">
    <property type="entry name" value="PP-bd_ACP"/>
</dbReference>
<keyword evidence="5" id="KW-1185">Reference proteome</keyword>
<reference evidence="3 4" key="1">
    <citation type="submission" date="2016-10" db="EMBL/GenBank/DDBJ databases">
        <authorList>
            <person name="de Groot N.N."/>
        </authorList>
    </citation>
    <scope>NUCLEOTIDE SEQUENCE [LARGE SCALE GENOMIC DNA]</scope>
    <source>
        <strain evidence="3 4">CGMCC 1.10238</strain>
    </source>
</reference>
<reference evidence="2 5" key="2">
    <citation type="submission" date="2021-06" db="EMBL/GenBank/DDBJ databases">
        <title>Whole genome sequence of Paenibacillus sophorae DSM23020 for comparative genomics.</title>
        <authorList>
            <person name="Kim M.-J."/>
            <person name="Lee G."/>
            <person name="Shin J.-H."/>
        </authorList>
    </citation>
    <scope>NUCLEOTIDE SEQUENCE [LARGE SCALE GENOMIC DNA]</scope>
    <source>
        <strain evidence="2 5">DSM 23020</strain>
    </source>
</reference>